<dbReference type="Pfam" id="PF00535">
    <property type="entry name" value="Glycos_transf_2"/>
    <property type="match status" value="1"/>
</dbReference>
<evidence type="ECO:0000313" key="2">
    <source>
        <dbReference type="EMBL" id="GLX86650.1"/>
    </source>
</evidence>
<sequence>MMYDNNLVTVYITNYNYGAFIEEAIESVLAQSYPAIEVLVIDDGSTDQSHEVINQYIDHERINVIYQKNQGLTKTNNVALRLAKGKYIVRLDADDVFKADAIENLVKSFVDDKIAMVFGNWDVVDEHRNFIHSYKRHDFENDVTLMDCPAHGACTMFRTDYLRSVGGYDEDLRCQDGYELWFRIVEKFEIKSLSEIIFEYRRHGSNLTGNEEKILTTRSGILKKISANKDVNIRPFAFLPIRGSKLDSRSMPFETLGGKYIIDIVLEEVVKSQLFEKIVVSTPDERVITHILEFYSEVVEIDRRHASTAMINTGLDDVVKGFITNNDSFKELTHGVLFGIERPFNKKYLIESALDIAAIFGVDNVIGVRATNDIVFKHNGKTLKGVNFEKDGLRLERDELFQMVQGFNVFTVNNLFTSNSIWGSVIGHVAFDQKAAFTLNTNFDFKIGELFFNS</sequence>
<organism evidence="2 3">
    <name type="scientific">Thalassotalea loyana</name>
    <dbReference type="NCBI Taxonomy" id="280483"/>
    <lineage>
        <taxon>Bacteria</taxon>
        <taxon>Pseudomonadati</taxon>
        <taxon>Pseudomonadota</taxon>
        <taxon>Gammaproteobacteria</taxon>
        <taxon>Alteromonadales</taxon>
        <taxon>Colwelliaceae</taxon>
        <taxon>Thalassotalea</taxon>
    </lineage>
</organism>
<comment type="caution">
    <text evidence="2">The sequence shown here is derived from an EMBL/GenBank/DDBJ whole genome shotgun (WGS) entry which is preliminary data.</text>
</comment>
<dbReference type="SUPFAM" id="SSF53448">
    <property type="entry name" value="Nucleotide-diphospho-sugar transferases"/>
    <property type="match status" value="2"/>
</dbReference>
<evidence type="ECO:0000313" key="3">
    <source>
        <dbReference type="Proteomes" id="UP001157134"/>
    </source>
</evidence>
<protein>
    <recommendedName>
        <fullName evidence="1">Glycosyltransferase 2-like domain-containing protein</fullName>
    </recommendedName>
</protein>
<name>A0ABQ6HIF9_9GAMM</name>
<dbReference type="RefSeq" id="WP_284299885.1">
    <property type="nucleotide sequence ID" value="NZ_BSSV01000007.1"/>
</dbReference>
<reference evidence="2 3" key="1">
    <citation type="submission" date="2023-03" db="EMBL/GenBank/DDBJ databases">
        <title>Thalassotalea loyana LMG 22536T draft genome sequence.</title>
        <authorList>
            <person name="Sawabe T."/>
        </authorList>
    </citation>
    <scope>NUCLEOTIDE SEQUENCE [LARGE SCALE GENOMIC DNA]</scope>
    <source>
        <strain evidence="2 3">LMG 22536</strain>
    </source>
</reference>
<dbReference type="InterPro" id="IPR001173">
    <property type="entry name" value="Glyco_trans_2-like"/>
</dbReference>
<dbReference type="EMBL" id="BSSV01000007">
    <property type="protein sequence ID" value="GLX86650.1"/>
    <property type="molecule type" value="Genomic_DNA"/>
</dbReference>
<dbReference type="InterPro" id="IPR029044">
    <property type="entry name" value="Nucleotide-diphossugar_trans"/>
</dbReference>
<dbReference type="InterPro" id="IPR003329">
    <property type="entry name" value="Cytidylyl_trans"/>
</dbReference>
<evidence type="ECO:0000259" key="1">
    <source>
        <dbReference type="Pfam" id="PF00535"/>
    </source>
</evidence>
<feature type="domain" description="Glycosyltransferase 2-like" evidence="1">
    <location>
        <begin position="9"/>
        <end position="137"/>
    </location>
</feature>
<accession>A0ABQ6HIF9</accession>
<keyword evidence="3" id="KW-1185">Reference proteome</keyword>
<dbReference type="Pfam" id="PF02348">
    <property type="entry name" value="CTP_transf_3"/>
    <property type="match status" value="1"/>
</dbReference>
<dbReference type="Proteomes" id="UP001157134">
    <property type="component" value="Unassembled WGS sequence"/>
</dbReference>
<dbReference type="PANTHER" id="PTHR22916:SF3">
    <property type="entry name" value="UDP-GLCNAC:BETAGAL BETA-1,3-N-ACETYLGLUCOSAMINYLTRANSFERASE-LIKE PROTEIN 1"/>
    <property type="match status" value="1"/>
</dbReference>
<dbReference type="PANTHER" id="PTHR22916">
    <property type="entry name" value="GLYCOSYLTRANSFERASE"/>
    <property type="match status" value="1"/>
</dbReference>
<gene>
    <name evidence="2" type="ORF">tloyanaT_29030</name>
</gene>
<proteinExistence type="predicted"/>
<dbReference type="Gene3D" id="3.90.550.10">
    <property type="entry name" value="Spore Coat Polysaccharide Biosynthesis Protein SpsA, Chain A"/>
    <property type="match status" value="2"/>
</dbReference>